<dbReference type="GO" id="GO:0070006">
    <property type="term" value="F:metalloaminopeptidase activity"/>
    <property type="evidence" value="ECO:0007669"/>
    <property type="project" value="TreeGrafter"/>
</dbReference>
<name>X0V6M2_9ZZZZ</name>
<gene>
    <name evidence="2" type="ORF">S01H1_35901</name>
</gene>
<feature type="domain" description="Peptidase M24" evidence="1">
    <location>
        <begin position="12"/>
        <end position="54"/>
    </location>
</feature>
<comment type="caution">
    <text evidence="2">The sequence shown here is derived from an EMBL/GenBank/DDBJ whole genome shotgun (WGS) entry which is preliminary data.</text>
</comment>
<reference evidence="2" key="1">
    <citation type="journal article" date="2014" name="Front. Microbiol.">
        <title>High frequency of phylogenetically diverse reductive dehalogenase-homologous genes in deep subseafloor sedimentary metagenomes.</title>
        <authorList>
            <person name="Kawai M."/>
            <person name="Futagami T."/>
            <person name="Toyoda A."/>
            <person name="Takaki Y."/>
            <person name="Nishi S."/>
            <person name="Hori S."/>
            <person name="Arai W."/>
            <person name="Tsubouchi T."/>
            <person name="Morono Y."/>
            <person name="Uchiyama I."/>
            <person name="Ito T."/>
            <person name="Fujiyama A."/>
            <person name="Inagaki F."/>
            <person name="Takami H."/>
        </authorList>
    </citation>
    <scope>NUCLEOTIDE SEQUENCE</scope>
    <source>
        <strain evidence="2">Expedition CK06-06</strain>
    </source>
</reference>
<dbReference type="Gene3D" id="3.90.230.10">
    <property type="entry name" value="Creatinase/methionine aminopeptidase superfamily"/>
    <property type="match status" value="1"/>
</dbReference>
<organism evidence="2">
    <name type="scientific">marine sediment metagenome</name>
    <dbReference type="NCBI Taxonomy" id="412755"/>
    <lineage>
        <taxon>unclassified sequences</taxon>
        <taxon>metagenomes</taxon>
        <taxon>ecological metagenomes</taxon>
    </lineage>
</organism>
<evidence type="ECO:0000313" key="2">
    <source>
        <dbReference type="EMBL" id="GAG13765.1"/>
    </source>
</evidence>
<dbReference type="PANTHER" id="PTHR43330:SF27">
    <property type="entry name" value="METHIONINE AMINOPEPTIDASE"/>
    <property type="match status" value="1"/>
</dbReference>
<dbReference type="PANTHER" id="PTHR43330">
    <property type="entry name" value="METHIONINE AMINOPEPTIDASE"/>
    <property type="match status" value="1"/>
</dbReference>
<dbReference type="EMBL" id="BARS01022455">
    <property type="protein sequence ID" value="GAG13765.1"/>
    <property type="molecule type" value="Genomic_DNA"/>
</dbReference>
<accession>X0V6M2</accession>
<dbReference type="InterPro" id="IPR036005">
    <property type="entry name" value="Creatinase/aminopeptidase-like"/>
</dbReference>
<dbReference type="Pfam" id="PF00557">
    <property type="entry name" value="Peptidase_M24"/>
    <property type="match status" value="1"/>
</dbReference>
<evidence type="ECO:0000259" key="1">
    <source>
        <dbReference type="Pfam" id="PF00557"/>
    </source>
</evidence>
<feature type="non-terminal residue" evidence="2">
    <location>
        <position position="61"/>
    </location>
</feature>
<proteinExistence type="predicted"/>
<protein>
    <recommendedName>
        <fullName evidence="1">Peptidase M24 domain-containing protein</fullName>
    </recommendedName>
</protein>
<dbReference type="InterPro" id="IPR000994">
    <property type="entry name" value="Pept_M24"/>
</dbReference>
<dbReference type="SUPFAM" id="SSF55920">
    <property type="entry name" value="Creatinase/aminopeptidase"/>
    <property type="match status" value="1"/>
</dbReference>
<dbReference type="AlphaFoldDB" id="X0V6M2"/>
<dbReference type="GO" id="GO:0005829">
    <property type="term" value="C:cytosol"/>
    <property type="evidence" value="ECO:0007669"/>
    <property type="project" value="TreeGrafter"/>
</dbReference>
<sequence length="61" mass="6695">MINIRSDEEITKIRSACKIAAEAMEIARDEIKPGITTLEISGKVRDFIEAHGAKAAFLGYT</sequence>